<name>A0ACC3MN64_9PEZI</name>
<dbReference type="Proteomes" id="UP001281147">
    <property type="component" value="Unassembled WGS sequence"/>
</dbReference>
<gene>
    <name evidence="1" type="ORF">LTR37_016853</name>
</gene>
<keyword evidence="2" id="KW-1185">Reference proteome</keyword>
<evidence type="ECO:0000313" key="2">
    <source>
        <dbReference type="Proteomes" id="UP001281147"/>
    </source>
</evidence>
<accession>A0ACC3MN64</accession>
<reference evidence="1" key="1">
    <citation type="submission" date="2023-07" db="EMBL/GenBank/DDBJ databases">
        <title>Black Yeasts Isolated from many extreme environments.</title>
        <authorList>
            <person name="Coleine C."/>
            <person name="Stajich J.E."/>
            <person name="Selbmann L."/>
        </authorList>
    </citation>
    <scope>NUCLEOTIDE SEQUENCE</scope>
    <source>
        <strain evidence="1">CCFEE 5714</strain>
    </source>
</reference>
<proteinExistence type="predicted"/>
<organism evidence="1 2">
    <name type="scientific">Vermiconidia calcicola</name>
    <dbReference type="NCBI Taxonomy" id="1690605"/>
    <lineage>
        <taxon>Eukaryota</taxon>
        <taxon>Fungi</taxon>
        <taxon>Dikarya</taxon>
        <taxon>Ascomycota</taxon>
        <taxon>Pezizomycotina</taxon>
        <taxon>Dothideomycetes</taxon>
        <taxon>Dothideomycetidae</taxon>
        <taxon>Mycosphaerellales</taxon>
        <taxon>Extremaceae</taxon>
        <taxon>Vermiconidia</taxon>
    </lineage>
</organism>
<evidence type="ECO:0000313" key="1">
    <source>
        <dbReference type="EMBL" id="KAK3698625.1"/>
    </source>
</evidence>
<sequence>MNNMYPQTPMGYQDYYPRQHPVMQYPLQTPGHSMAATPMAAPPQPYGPLQRNIFLGLAVPAAKVMKELALYIEVYLDVLLRDGEISYTTRHSRQSLPAFLKVMAECLEQGHTPLPLVPLTLNGQGMEMTRVMIEANEFLRAYHINYFPDAPVPTAAERVKLLDFLVAIAHHINSAYDDADDSMMAQRYRERAVAVLNSTEQSTTAGAPDLRLPTLGAVPQQYPVNHTDLLLPSISTPSRTPRADQASRAYPFPPTGSNHAEVLLNSVNNGKGKLHIPSQSQDGGASVDPRPSIRASSSLRPPSMHRMPSPSRLSPRPSHMPRQGSASNFLSRPPFVLRNSSTLNTTSRAPPSLEISSQVFTRAEMDAKLKALRGEQSSLQGQIDELENETVVYGDYVSLAALERNVADAKDFLERLKLKTGKVSTEAASKSTRASGMQRADPSASEETKVDTNVSQEPAKSADDHESGFVIVTSASDDGSEKDRASTSAQAKKSAPEVKKDRDDEDASTPGSEADD</sequence>
<comment type="caution">
    <text evidence="1">The sequence shown here is derived from an EMBL/GenBank/DDBJ whole genome shotgun (WGS) entry which is preliminary data.</text>
</comment>
<protein>
    <submittedName>
        <fullName evidence="1">Uncharacterized protein</fullName>
    </submittedName>
</protein>
<dbReference type="EMBL" id="JAUTXU010000208">
    <property type="protein sequence ID" value="KAK3698625.1"/>
    <property type="molecule type" value="Genomic_DNA"/>
</dbReference>